<dbReference type="RefSeq" id="XP_022092428.1">
    <property type="nucleotide sequence ID" value="XM_022236736.1"/>
</dbReference>
<keyword evidence="3" id="KW-0732">Signal</keyword>
<organism evidence="4 8">
    <name type="scientific">Acanthaster planci</name>
    <name type="common">Crown-of-thorns starfish</name>
    <dbReference type="NCBI Taxonomy" id="133434"/>
    <lineage>
        <taxon>Eukaryota</taxon>
        <taxon>Metazoa</taxon>
        <taxon>Echinodermata</taxon>
        <taxon>Eleutherozoa</taxon>
        <taxon>Asterozoa</taxon>
        <taxon>Asteroidea</taxon>
        <taxon>Valvatacea</taxon>
        <taxon>Valvatida</taxon>
        <taxon>Acanthasteridae</taxon>
        <taxon>Acanthaster</taxon>
    </lineage>
</organism>
<dbReference type="AlphaFoldDB" id="A0A8B7YJ48"/>
<evidence type="ECO:0000313" key="7">
    <source>
        <dbReference type="RefSeq" id="XP_022092429.1"/>
    </source>
</evidence>
<evidence type="ECO:0000256" key="2">
    <source>
        <dbReference type="SAM" id="Phobius"/>
    </source>
</evidence>
<evidence type="ECO:0000313" key="12">
    <source>
        <dbReference type="RefSeq" id="XP_022092435.1"/>
    </source>
</evidence>
<evidence type="ECO:0000313" key="6">
    <source>
        <dbReference type="RefSeq" id="XP_022092428.1"/>
    </source>
</evidence>
<keyword evidence="2" id="KW-0472">Membrane</keyword>
<protein>
    <submittedName>
        <fullName evidence="5 6">P-selectin glycoprotein ligand 1-like isoform X1</fullName>
    </submittedName>
</protein>
<dbReference type="RefSeq" id="XP_022092434.1">
    <property type="nucleotide sequence ID" value="XM_022236742.1"/>
</dbReference>
<sequence>MTRENVCATVCLSVAIPIVVLILTAVLSTTAQSSSSPGTGTTEVPDVTTADDLAFVHNGTTSMTSTGDSDTSSSDSSPAVTIEPGPLDSMTSEGAPTTGMPDRNTASTAIPSAETSTVAGGASTGPNTLPTGGVVSTTPGSSEASTGSQASGTLPTSGPETDHQTQTSMQPETQGTDVGEGGTSSQSPNTGSTDTPGISCYTCTTTNMSDPCFGEQGEGRRSAVCAAGEFCWTTRHNNAKTFVNLTRGCSPDSCKKEHKESEGAVLCQSMQDAETCTQCCEKNLCNKHKNTAGMAPSGCLWGVLLSVVAVLGLIHY</sequence>
<dbReference type="OMA" id="RCCTTAS"/>
<proteinExistence type="predicted"/>
<feature type="signal peptide" evidence="3">
    <location>
        <begin position="1"/>
        <end position="31"/>
    </location>
</feature>
<gene>
    <name evidence="5 6 7 8 9 10 11 12" type="primary">LOC110980241</name>
</gene>
<dbReference type="RefSeq" id="XP_022092430.1">
    <property type="nucleotide sequence ID" value="XM_022236738.1"/>
</dbReference>
<evidence type="ECO:0000256" key="3">
    <source>
        <dbReference type="SAM" id="SignalP"/>
    </source>
</evidence>
<evidence type="ECO:0000256" key="1">
    <source>
        <dbReference type="SAM" id="MobiDB-lite"/>
    </source>
</evidence>
<accession>A0A8B7YJ48</accession>
<dbReference type="RefSeq" id="XP_022092432.1">
    <property type="nucleotide sequence ID" value="XM_022236740.1"/>
</dbReference>
<evidence type="ECO:0000313" key="10">
    <source>
        <dbReference type="RefSeq" id="XP_022092432.1"/>
    </source>
</evidence>
<dbReference type="CDD" id="cd00117">
    <property type="entry name" value="TFP"/>
    <property type="match status" value="1"/>
</dbReference>
<dbReference type="RefSeq" id="XP_022092429.1">
    <property type="nucleotide sequence ID" value="XM_022236737.1"/>
</dbReference>
<dbReference type="GeneID" id="110980241"/>
<feature type="chain" id="PRO_5044665572" evidence="3">
    <location>
        <begin position="32"/>
        <end position="316"/>
    </location>
</feature>
<keyword evidence="4" id="KW-1185">Reference proteome</keyword>
<evidence type="ECO:0000313" key="8">
    <source>
        <dbReference type="RefSeq" id="XP_022092430.1"/>
    </source>
</evidence>
<dbReference type="RefSeq" id="XP_022092427.1">
    <property type="nucleotide sequence ID" value="XM_022236735.1"/>
</dbReference>
<dbReference type="Proteomes" id="UP000694845">
    <property type="component" value="Unplaced"/>
</dbReference>
<keyword evidence="2" id="KW-0812">Transmembrane</keyword>
<reference evidence="5 6" key="1">
    <citation type="submission" date="2025-04" db="UniProtKB">
        <authorList>
            <consortium name="RefSeq"/>
        </authorList>
    </citation>
    <scope>IDENTIFICATION</scope>
</reference>
<feature type="transmembrane region" description="Helical" evidence="2">
    <location>
        <begin position="294"/>
        <end position="314"/>
    </location>
</feature>
<evidence type="ECO:0000313" key="4">
    <source>
        <dbReference type="Proteomes" id="UP000694845"/>
    </source>
</evidence>
<evidence type="ECO:0000313" key="9">
    <source>
        <dbReference type="RefSeq" id="XP_022092431.1"/>
    </source>
</evidence>
<feature type="compositionally biased region" description="Low complexity" evidence="1">
    <location>
        <begin position="59"/>
        <end position="77"/>
    </location>
</feature>
<feature type="compositionally biased region" description="Polar residues" evidence="1">
    <location>
        <begin position="183"/>
        <end position="193"/>
    </location>
</feature>
<keyword evidence="2" id="KW-1133">Transmembrane helix</keyword>
<name>A0A8B7YJ48_ACAPL</name>
<dbReference type="RefSeq" id="XP_022092435.1">
    <property type="nucleotide sequence ID" value="XM_022236743.1"/>
</dbReference>
<dbReference type="RefSeq" id="XP_022092431.1">
    <property type="nucleotide sequence ID" value="XM_022236739.1"/>
</dbReference>
<evidence type="ECO:0000313" key="5">
    <source>
        <dbReference type="RefSeq" id="XP_022092427.1"/>
    </source>
</evidence>
<evidence type="ECO:0000313" key="11">
    <source>
        <dbReference type="RefSeq" id="XP_022092434.1"/>
    </source>
</evidence>
<feature type="region of interest" description="Disordered" evidence="1">
    <location>
        <begin position="58"/>
        <end position="193"/>
    </location>
</feature>
<dbReference type="KEGG" id="aplc:110980241"/>
<feature type="compositionally biased region" description="Polar residues" evidence="1">
    <location>
        <begin position="104"/>
        <end position="176"/>
    </location>
</feature>